<dbReference type="EMBL" id="JBDODL010000669">
    <property type="protein sequence ID" value="MES1920434.1"/>
    <property type="molecule type" value="Genomic_DNA"/>
</dbReference>
<dbReference type="Proteomes" id="UP001439008">
    <property type="component" value="Unassembled WGS sequence"/>
</dbReference>
<feature type="domain" description="Band 7" evidence="3">
    <location>
        <begin position="30"/>
        <end position="191"/>
    </location>
</feature>
<sequence>MNANQFLKMAKGFPSVILGFGSAAFLAQNFIFDVKAGHRGIIYSRFSGILDKSYGEGTHFLIPFVQKAILFEVRTRPRTITSITGTKDLQQVNISLRILSHPRETKIPIIYRNLGKSFEERVLPSIGNEVLKSIVAQYNADELITMREKISKQINETLTVRAGQFNIVLDDISITHLSFSPEFSKAIEQKQIAEQDAERAKFMVIKSEHEKAAAVIKSEGESEAAKLISNALQKSGNGLIKLRKIETAKQVTENLAKAPNVSYLPSNANILLDPSKLE</sequence>
<dbReference type="InterPro" id="IPR036013">
    <property type="entry name" value="Band_7/SPFH_dom_sf"/>
</dbReference>
<dbReference type="Pfam" id="PF01145">
    <property type="entry name" value="Band_7"/>
    <property type="match status" value="1"/>
</dbReference>
<dbReference type="SMART" id="SM00244">
    <property type="entry name" value="PHB"/>
    <property type="match status" value="1"/>
</dbReference>
<keyword evidence="2" id="KW-0812">Transmembrane</keyword>
<evidence type="ECO:0000313" key="5">
    <source>
        <dbReference type="Proteomes" id="UP001439008"/>
    </source>
</evidence>
<dbReference type="InterPro" id="IPR001107">
    <property type="entry name" value="Band_7"/>
</dbReference>
<name>A0ABV2ALA0_9EUKA</name>
<keyword evidence="2" id="KW-0472">Membrane</keyword>
<accession>A0ABV2ALA0</accession>
<comment type="similarity">
    <text evidence="1 2">Belongs to the prohibitin family.</text>
</comment>
<dbReference type="PRINTS" id="PR00679">
    <property type="entry name" value="PROHIBITIN"/>
</dbReference>
<keyword evidence="2" id="KW-0999">Mitochondrion inner membrane</keyword>
<feature type="transmembrane region" description="Helical" evidence="2">
    <location>
        <begin position="12"/>
        <end position="32"/>
    </location>
</feature>
<dbReference type="SUPFAM" id="SSF117892">
    <property type="entry name" value="Band 7/SPFH domain"/>
    <property type="match status" value="1"/>
</dbReference>
<organism evidence="4 5">
    <name type="scientific">Bonamia ostreae</name>
    <dbReference type="NCBI Taxonomy" id="126728"/>
    <lineage>
        <taxon>Eukaryota</taxon>
        <taxon>Sar</taxon>
        <taxon>Rhizaria</taxon>
        <taxon>Endomyxa</taxon>
        <taxon>Ascetosporea</taxon>
        <taxon>Haplosporida</taxon>
        <taxon>Bonamia</taxon>
    </lineage>
</organism>
<dbReference type="PANTHER" id="PTHR23222">
    <property type="entry name" value="PROHIBITIN"/>
    <property type="match status" value="1"/>
</dbReference>
<reference evidence="4 5" key="1">
    <citation type="journal article" date="2024" name="BMC Biol.">
        <title>Comparative genomics of Ascetosporea gives new insight into the evolutionary basis for animal parasitism in Rhizaria.</title>
        <authorList>
            <person name="Hiltunen Thoren M."/>
            <person name="Onut-Brannstrom I."/>
            <person name="Alfjorden A."/>
            <person name="Peckova H."/>
            <person name="Swords F."/>
            <person name="Hooper C."/>
            <person name="Holzer A.S."/>
            <person name="Bass D."/>
            <person name="Burki F."/>
        </authorList>
    </citation>
    <scope>NUCLEOTIDE SEQUENCE [LARGE SCALE GENOMIC DNA]</scope>
    <source>
        <strain evidence="4">20-A016</strain>
    </source>
</reference>
<evidence type="ECO:0000256" key="2">
    <source>
        <dbReference type="RuleBase" id="RU366048"/>
    </source>
</evidence>
<comment type="caution">
    <text evidence="4">The sequence shown here is derived from an EMBL/GenBank/DDBJ whole genome shotgun (WGS) entry which is preliminary data.</text>
</comment>
<dbReference type="InterPro" id="IPR000163">
    <property type="entry name" value="Prohibitin"/>
</dbReference>
<evidence type="ECO:0000259" key="3">
    <source>
        <dbReference type="SMART" id="SM00244"/>
    </source>
</evidence>
<gene>
    <name evidence="4" type="ORF">MHBO_002102</name>
</gene>
<dbReference type="CDD" id="cd03401">
    <property type="entry name" value="SPFH_prohibitin"/>
    <property type="match status" value="1"/>
</dbReference>
<evidence type="ECO:0000256" key="1">
    <source>
        <dbReference type="ARBA" id="ARBA00009658"/>
    </source>
</evidence>
<proteinExistence type="inferred from homology"/>
<dbReference type="Gene3D" id="3.30.479.30">
    <property type="entry name" value="Band 7 domain"/>
    <property type="match status" value="1"/>
</dbReference>
<keyword evidence="2" id="KW-0496">Mitochondrion</keyword>
<keyword evidence="5" id="KW-1185">Reference proteome</keyword>
<dbReference type="PANTHER" id="PTHR23222:SF0">
    <property type="entry name" value="PROHIBITIN 1"/>
    <property type="match status" value="1"/>
</dbReference>
<evidence type="ECO:0000313" key="4">
    <source>
        <dbReference type="EMBL" id="MES1920434.1"/>
    </source>
</evidence>
<comment type="subcellular location">
    <subcellularLocation>
        <location evidence="2">Mitochondrion inner membrane</location>
    </subcellularLocation>
</comment>
<protein>
    <recommendedName>
        <fullName evidence="2">Prohibitin</fullName>
    </recommendedName>
</protein>
<keyword evidence="2" id="KW-1133">Transmembrane helix</keyword>